<evidence type="ECO:0000256" key="8">
    <source>
        <dbReference type="ARBA" id="ARBA00022840"/>
    </source>
</evidence>
<evidence type="ECO:0000256" key="10">
    <source>
        <dbReference type="ARBA" id="ARBA00023136"/>
    </source>
</evidence>
<dbReference type="SUPFAM" id="SSF56112">
    <property type="entry name" value="Protein kinase-like (PK-like)"/>
    <property type="match status" value="1"/>
</dbReference>
<evidence type="ECO:0000256" key="11">
    <source>
        <dbReference type="ARBA" id="ARBA00047899"/>
    </source>
</evidence>
<keyword evidence="3" id="KW-0723">Serine/threonine-protein kinase</keyword>
<keyword evidence="7" id="KW-0418">Kinase</keyword>
<evidence type="ECO:0000256" key="14">
    <source>
        <dbReference type="SAM" id="Phobius"/>
    </source>
</evidence>
<protein>
    <recommendedName>
        <fullName evidence="2">non-specific serine/threonine protein kinase</fullName>
        <ecNumber evidence="2">2.7.11.1</ecNumber>
    </recommendedName>
</protein>
<dbReference type="EMBL" id="BJWL01000005">
    <property type="protein sequence ID" value="GFY87926.1"/>
    <property type="molecule type" value="Genomic_DNA"/>
</dbReference>
<keyword evidence="17" id="KW-1185">Reference proteome</keyword>
<evidence type="ECO:0000313" key="17">
    <source>
        <dbReference type="Proteomes" id="UP000585474"/>
    </source>
</evidence>
<dbReference type="GO" id="GO:0005524">
    <property type="term" value="F:ATP binding"/>
    <property type="evidence" value="ECO:0007669"/>
    <property type="project" value="UniProtKB-UniRule"/>
</dbReference>
<evidence type="ECO:0000256" key="13">
    <source>
        <dbReference type="PROSITE-ProRule" id="PRU10141"/>
    </source>
</evidence>
<keyword evidence="5 14" id="KW-0812">Transmembrane</keyword>
<evidence type="ECO:0000256" key="6">
    <source>
        <dbReference type="ARBA" id="ARBA00022741"/>
    </source>
</evidence>
<dbReference type="InterPro" id="IPR017441">
    <property type="entry name" value="Protein_kinase_ATP_BS"/>
</dbReference>
<dbReference type="Gene3D" id="1.10.510.10">
    <property type="entry name" value="Transferase(Phosphotransferase) domain 1"/>
    <property type="match status" value="2"/>
</dbReference>
<organism evidence="16 17">
    <name type="scientific">Actinidia rufa</name>
    <dbReference type="NCBI Taxonomy" id="165716"/>
    <lineage>
        <taxon>Eukaryota</taxon>
        <taxon>Viridiplantae</taxon>
        <taxon>Streptophyta</taxon>
        <taxon>Embryophyta</taxon>
        <taxon>Tracheophyta</taxon>
        <taxon>Spermatophyta</taxon>
        <taxon>Magnoliopsida</taxon>
        <taxon>eudicotyledons</taxon>
        <taxon>Gunneridae</taxon>
        <taxon>Pentapetalae</taxon>
        <taxon>asterids</taxon>
        <taxon>Ericales</taxon>
        <taxon>Actinidiaceae</taxon>
        <taxon>Actinidia</taxon>
    </lineage>
</organism>
<evidence type="ECO:0000256" key="9">
    <source>
        <dbReference type="ARBA" id="ARBA00022989"/>
    </source>
</evidence>
<keyword evidence="10 14" id="KW-0472">Membrane</keyword>
<keyword evidence="8 13" id="KW-0067">ATP-binding</keyword>
<dbReference type="GO" id="GO:0005886">
    <property type="term" value="C:plasma membrane"/>
    <property type="evidence" value="ECO:0007669"/>
    <property type="project" value="UniProtKB-SubCell"/>
</dbReference>
<comment type="catalytic activity">
    <reaction evidence="11">
        <text>L-threonyl-[protein] + ATP = O-phospho-L-threonyl-[protein] + ADP + H(+)</text>
        <dbReference type="Rhea" id="RHEA:46608"/>
        <dbReference type="Rhea" id="RHEA-COMP:11060"/>
        <dbReference type="Rhea" id="RHEA-COMP:11605"/>
        <dbReference type="ChEBI" id="CHEBI:15378"/>
        <dbReference type="ChEBI" id="CHEBI:30013"/>
        <dbReference type="ChEBI" id="CHEBI:30616"/>
        <dbReference type="ChEBI" id="CHEBI:61977"/>
        <dbReference type="ChEBI" id="CHEBI:456216"/>
        <dbReference type="EC" id="2.7.11.1"/>
    </reaction>
</comment>
<keyword evidence="4" id="KW-0808">Transferase</keyword>
<dbReference type="Pfam" id="PF07714">
    <property type="entry name" value="PK_Tyr_Ser-Thr"/>
    <property type="match status" value="1"/>
</dbReference>
<feature type="domain" description="Protein kinase" evidence="15">
    <location>
        <begin position="94"/>
        <end position="392"/>
    </location>
</feature>
<dbReference type="InterPro" id="IPR000719">
    <property type="entry name" value="Prot_kinase_dom"/>
</dbReference>
<dbReference type="InterPro" id="IPR001245">
    <property type="entry name" value="Ser-Thr/Tyr_kinase_cat_dom"/>
</dbReference>
<evidence type="ECO:0000256" key="4">
    <source>
        <dbReference type="ARBA" id="ARBA00022679"/>
    </source>
</evidence>
<dbReference type="PANTHER" id="PTHR47982:SF70">
    <property type="entry name" value="PROTEIN KINASE SUPERFAMILY PROTEIN"/>
    <property type="match status" value="1"/>
</dbReference>
<feature type="binding site" evidence="13">
    <location>
        <position position="123"/>
    </location>
    <ligand>
        <name>ATP</name>
        <dbReference type="ChEBI" id="CHEBI:30616"/>
    </ligand>
</feature>
<dbReference type="GO" id="GO:0004674">
    <property type="term" value="F:protein serine/threonine kinase activity"/>
    <property type="evidence" value="ECO:0007669"/>
    <property type="project" value="UniProtKB-KW"/>
</dbReference>
<keyword evidence="6 13" id="KW-0547">Nucleotide-binding</keyword>
<dbReference type="OrthoDB" id="4062651at2759"/>
<evidence type="ECO:0000259" key="15">
    <source>
        <dbReference type="PROSITE" id="PS50011"/>
    </source>
</evidence>
<dbReference type="Proteomes" id="UP000585474">
    <property type="component" value="Unassembled WGS sequence"/>
</dbReference>
<evidence type="ECO:0000256" key="7">
    <source>
        <dbReference type="ARBA" id="ARBA00022777"/>
    </source>
</evidence>
<keyword evidence="9 14" id="KW-1133">Transmembrane helix</keyword>
<dbReference type="InterPro" id="IPR011009">
    <property type="entry name" value="Kinase-like_dom_sf"/>
</dbReference>
<proteinExistence type="predicted"/>
<evidence type="ECO:0000256" key="2">
    <source>
        <dbReference type="ARBA" id="ARBA00012513"/>
    </source>
</evidence>
<name>A0A7J0EP11_9ERIC</name>
<dbReference type="PANTHER" id="PTHR47982">
    <property type="entry name" value="PROLINE-RICH RECEPTOR-LIKE PROTEIN KINASE PERK4"/>
    <property type="match status" value="1"/>
</dbReference>
<evidence type="ECO:0000256" key="1">
    <source>
        <dbReference type="ARBA" id="ARBA00004162"/>
    </source>
</evidence>
<dbReference type="PROSITE" id="PS00107">
    <property type="entry name" value="PROTEIN_KINASE_ATP"/>
    <property type="match status" value="1"/>
</dbReference>
<dbReference type="AlphaFoldDB" id="A0A7J0EP11"/>
<gene>
    <name evidence="16" type="ORF">Acr_05g0015650</name>
</gene>
<comment type="catalytic activity">
    <reaction evidence="12">
        <text>L-seryl-[protein] + ATP = O-phospho-L-seryl-[protein] + ADP + H(+)</text>
        <dbReference type="Rhea" id="RHEA:17989"/>
        <dbReference type="Rhea" id="RHEA-COMP:9863"/>
        <dbReference type="Rhea" id="RHEA-COMP:11604"/>
        <dbReference type="ChEBI" id="CHEBI:15378"/>
        <dbReference type="ChEBI" id="CHEBI:29999"/>
        <dbReference type="ChEBI" id="CHEBI:30616"/>
        <dbReference type="ChEBI" id="CHEBI:83421"/>
        <dbReference type="ChEBI" id="CHEBI:456216"/>
        <dbReference type="EC" id="2.7.11.1"/>
    </reaction>
</comment>
<comment type="caution">
    <text evidence="16">The sequence shown here is derived from an EMBL/GenBank/DDBJ whole genome shotgun (WGS) entry which is preliminary data.</text>
</comment>
<dbReference type="InterPro" id="IPR047117">
    <property type="entry name" value="PERK1-13-like"/>
</dbReference>
<dbReference type="EC" id="2.7.11.1" evidence="2"/>
<evidence type="ECO:0000256" key="12">
    <source>
        <dbReference type="ARBA" id="ARBA00048679"/>
    </source>
</evidence>
<dbReference type="PROSITE" id="PS50011">
    <property type="entry name" value="PROTEIN_KINASE_DOM"/>
    <property type="match status" value="1"/>
</dbReference>
<reference evidence="16 17" key="1">
    <citation type="submission" date="2019-07" db="EMBL/GenBank/DDBJ databases">
        <title>De Novo Assembly of kiwifruit Actinidia rufa.</title>
        <authorList>
            <person name="Sugita-Konishi S."/>
            <person name="Sato K."/>
            <person name="Mori E."/>
            <person name="Abe Y."/>
            <person name="Kisaki G."/>
            <person name="Hamano K."/>
            <person name="Suezawa K."/>
            <person name="Otani M."/>
            <person name="Fukuda T."/>
            <person name="Manabe T."/>
            <person name="Gomi K."/>
            <person name="Tabuchi M."/>
            <person name="Akimitsu K."/>
            <person name="Kataoka I."/>
        </authorList>
    </citation>
    <scope>NUCLEOTIDE SEQUENCE [LARGE SCALE GENOMIC DNA]</scope>
    <source>
        <strain evidence="17">cv. Fuchu</strain>
    </source>
</reference>
<evidence type="ECO:0000256" key="5">
    <source>
        <dbReference type="ARBA" id="ARBA00022692"/>
    </source>
</evidence>
<feature type="transmembrane region" description="Helical" evidence="14">
    <location>
        <begin position="33"/>
        <end position="54"/>
    </location>
</feature>
<comment type="subcellular location">
    <subcellularLocation>
        <location evidence="1">Cell membrane</location>
        <topology evidence="1">Single-pass membrane protein</topology>
    </subcellularLocation>
</comment>
<accession>A0A7J0EP11</accession>
<sequence>MSMANRYLVPAPSPDMTLLSLEVRNSVLTHKHIWLGFAGSMIALSVGAFLCFCFKTKPFPNFRQRLKTQGKLDAEKMLLRRFHLQELEKATDNFSPDCLVGTGAFGNVYRGTFDENGTFAIKKARADSYTSTEEFKNEVRLLSKVRHRNLVSLVGFCEEPGRKGEKILVYEYVPNGSLLDYIIGRGGRSLSWRERVNIAIGAAKGSFGVILLQLVAARPAVDSTRSRSNYHIIEWARPSLEQGNVEEILDANLLLDPDCNLEMMLKMGQLGLRCVAKVPKQRPTMTHVWQELESSLYSTDNSIYKEPSNVPGRSIRTSRRSTDHDYSQSFVSEDGVRLQRFHVEMDGLSFQSTSLRCFEASSVMSIDIDKNQTGISEETNAYEDMDISIPRD</sequence>
<dbReference type="FunFam" id="3.30.200.20:FF:000039">
    <property type="entry name" value="receptor-like protein kinase FERONIA"/>
    <property type="match status" value="1"/>
</dbReference>
<evidence type="ECO:0000256" key="3">
    <source>
        <dbReference type="ARBA" id="ARBA00022527"/>
    </source>
</evidence>
<evidence type="ECO:0000313" key="16">
    <source>
        <dbReference type="EMBL" id="GFY87926.1"/>
    </source>
</evidence>